<proteinExistence type="predicted"/>
<evidence type="ECO:0008006" key="3">
    <source>
        <dbReference type="Google" id="ProtNLM"/>
    </source>
</evidence>
<keyword evidence="2" id="KW-1185">Reference proteome</keyword>
<gene>
    <name evidence="1" type="ORF">N8I86_37085</name>
</gene>
<dbReference type="RefSeq" id="WP_263279915.1">
    <property type="nucleotide sequence ID" value="NZ_CP106795.1"/>
</dbReference>
<sequence>MDWKSLLSTLTGAVIGITATLIADRNRWRREEGRHALEVRREVYTEFVSALKEAGEEMRAVALGDHRSESARDAAVREAVRGTGLYTASERLWLVGPPQVVAASNEAFHRMRAIRDAYARGTAVGSAEEASLVGMRRSAMAQMRRLMREDLGFGPLGIE</sequence>
<reference evidence="1" key="1">
    <citation type="submission" date="2022-10" db="EMBL/GenBank/DDBJ databases">
        <authorList>
            <person name="Mo P."/>
        </authorList>
    </citation>
    <scope>NUCLEOTIDE SEQUENCE</scope>
    <source>
        <strain evidence="1">HUAS 14-6</strain>
    </source>
</reference>
<organism evidence="1 2">
    <name type="scientific">Streptomyces albidocamelliae</name>
    <dbReference type="NCBI Taxonomy" id="2981135"/>
    <lineage>
        <taxon>Bacteria</taxon>
        <taxon>Bacillati</taxon>
        <taxon>Actinomycetota</taxon>
        <taxon>Actinomycetes</taxon>
        <taxon>Kitasatosporales</taxon>
        <taxon>Streptomycetaceae</taxon>
        <taxon>Streptomyces</taxon>
    </lineage>
</organism>
<protein>
    <recommendedName>
        <fullName evidence="3">Secreted protein</fullName>
    </recommendedName>
</protein>
<accession>A0ABY6EZV0</accession>
<evidence type="ECO:0000313" key="2">
    <source>
        <dbReference type="Proteomes" id="UP001060733"/>
    </source>
</evidence>
<dbReference type="Proteomes" id="UP001060733">
    <property type="component" value="Chromosome"/>
</dbReference>
<dbReference type="EMBL" id="CP106795">
    <property type="protein sequence ID" value="UXY39835.1"/>
    <property type="molecule type" value="Genomic_DNA"/>
</dbReference>
<name>A0ABY6EZV0_9ACTN</name>
<evidence type="ECO:0000313" key="1">
    <source>
        <dbReference type="EMBL" id="UXY39835.1"/>
    </source>
</evidence>